<gene>
    <name evidence="5" type="ORF">K0B96_12140</name>
</gene>
<proteinExistence type="inferred from homology"/>
<dbReference type="NCBIfam" id="TIGR00045">
    <property type="entry name" value="glycerate kinase"/>
    <property type="match status" value="1"/>
</dbReference>
<name>A0A8F9TTZ5_9BACT</name>
<keyword evidence="2 4" id="KW-0808">Transferase</keyword>
<sequence length="384" mass="39048">MRVLLAFDKFKDSLTAPAACAIAADCLRTRQPTWELDLCPLADGGEGFAEILTRAADGQLIVRTVTGPRGAPTTAHFGLVPLNHIPAAARTLLDLPAAPADARIAIIEMASASGLALLSTDARDPWHASAQGTGQLIRAAADLGAAAILLGVGGSATNDLGLTALAELGFSFHDGAGVPIHPPLPATWPRIAAIRGSALPLPPIRIACDVTNPLLGPRGAAAVYGPQKGLRATDHARLEAESARLAHLLCAHTRQSISLLDVSGAGAAGGIAFGLMAATGARLLPGFDLVSSWLDLEKRLAAADIVITGEGRFDASSLEGKGPGAIAARALALTKPVLVFAGAVLAASRPGLSLHAITPPGTPLPEALRTAPQNLAASVQRAFS</sequence>
<dbReference type="PIRSF" id="PIRSF006078">
    <property type="entry name" value="GlxK"/>
    <property type="match status" value="1"/>
</dbReference>
<keyword evidence="6" id="KW-1185">Reference proteome</keyword>
<dbReference type="AlphaFoldDB" id="A0A8F9TTZ5"/>
<dbReference type="Proteomes" id="UP000825051">
    <property type="component" value="Chromosome"/>
</dbReference>
<dbReference type="InterPro" id="IPR004381">
    <property type="entry name" value="Glycerate_kinase"/>
</dbReference>
<dbReference type="InterPro" id="IPR036129">
    <property type="entry name" value="Glycerate_kinase_sf"/>
</dbReference>
<protein>
    <submittedName>
        <fullName evidence="5">Glycerate kinase</fullName>
    </submittedName>
</protein>
<dbReference type="Pfam" id="PF02595">
    <property type="entry name" value="Gly_kinase"/>
    <property type="match status" value="1"/>
</dbReference>
<dbReference type="KEGG" id="ole:K0B96_12140"/>
<dbReference type="InterPro" id="IPR018193">
    <property type="entry name" value="Glyc_kinase_flavodox-like_fold"/>
</dbReference>
<dbReference type="SUPFAM" id="SSF110738">
    <property type="entry name" value="Glycerate kinase I"/>
    <property type="match status" value="1"/>
</dbReference>
<dbReference type="Gene3D" id="3.40.50.10350">
    <property type="entry name" value="Glycerate kinase, domain 1"/>
    <property type="match status" value="1"/>
</dbReference>
<dbReference type="GO" id="GO:0031388">
    <property type="term" value="P:organic acid phosphorylation"/>
    <property type="evidence" value="ECO:0007669"/>
    <property type="project" value="UniProtKB-UniRule"/>
</dbReference>
<reference evidence="5" key="1">
    <citation type="submission" date="2021-08" db="EMBL/GenBank/DDBJ databases">
        <title>Genome of a novel bacterium of the phylum Verrucomicrobia, Oleiharenicola sp. KSB-15.</title>
        <authorList>
            <person name="Chung J.-H."/>
            <person name="Ahn J.-H."/>
            <person name="Yoon Y."/>
            <person name="Kim D.-Y."/>
            <person name="An S.-H."/>
            <person name="Park I."/>
            <person name="Yeon J."/>
        </authorList>
    </citation>
    <scope>NUCLEOTIDE SEQUENCE</scope>
    <source>
        <strain evidence="5">KSB-15</strain>
    </source>
</reference>
<evidence type="ECO:0000256" key="3">
    <source>
        <dbReference type="ARBA" id="ARBA00022777"/>
    </source>
</evidence>
<comment type="similarity">
    <text evidence="1 4">Belongs to the glycerate kinase type-1 family.</text>
</comment>
<evidence type="ECO:0000313" key="6">
    <source>
        <dbReference type="Proteomes" id="UP000825051"/>
    </source>
</evidence>
<dbReference type="Gene3D" id="3.90.1510.10">
    <property type="entry name" value="Glycerate kinase, domain 2"/>
    <property type="match status" value="1"/>
</dbReference>
<accession>A0A8F9TTZ5</accession>
<organism evidence="5 6">
    <name type="scientific">Horticoccus luteus</name>
    <dbReference type="NCBI Taxonomy" id="2862869"/>
    <lineage>
        <taxon>Bacteria</taxon>
        <taxon>Pseudomonadati</taxon>
        <taxon>Verrucomicrobiota</taxon>
        <taxon>Opitutia</taxon>
        <taxon>Opitutales</taxon>
        <taxon>Opitutaceae</taxon>
        <taxon>Horticoccus</taxon>
    </lineage>
</organism>
<evidence type="ECO:0000256" key="2">
    <source>
        <dbReference type="ARBA" id="ARBA00022679"/>
    </source>
</evidence>
<dbReference type="RefSeq" id="WP_220161161.1">
    <property type="nucleotide sequence ID" value="NZ_CP080507.1"/>
</dbReference>
<dbReference type="PANTHER" id="PTHR21599">
    <property type="entry name" value="GLYCERATE KINASE"/>
    <property type="match status" value="1"/>
</dbReference>
<dbReference type="EMBL" id="CP080507">
    <property type="protein sequence ID" value="QYM78057.1"/>
    <property type="molecule type" value="Genomic_DNA"/>
</dbReference>
<dbReference type="InterPro" id="IPR018197">
    <property type="entry name" value="Glycerate_kinase_RE-like"/>
</dbReference>
<dbReference type="GO" id="GO:0008887">
    <property type="term" value="F:glycerate kinase activity"/>
    <property type="evidence" value="ECO:0007669"/>
    <property type="project" value="UniProtKB-UniRule"/>
</dbReference>
<evidence type="ECO:0000256" key="4">
    <source>
        <dbReference type="PIRNR" id="PIRNR006078"/>
    </source>
</evidence>
<evidence type="ECO:0000313" key="5">
    <source>
        <dbReference type="EMBL" id="QYM78057.1"/>
    </source>
</evidence>
<dbReference type="PANTHER" id="PTHR21599:SF0">
    <property type="entry name" value="GLYCERATE KINASE"/>
    <property type="match status" value="1"/>
</dbReference>
<evidence type="ECO:0000256" key="1">
    <source>
        <dbReference type="ARBA" id="ARBA00006284"/>
    </source>
</evidence>
<keyword evidence="3 4" id="KW-0418">Kinase</keyword>